<feature type="region of interest" description="Disordered" evidence="1">
    <location>
        <begin position="68"/>
        <end position="96"/>
    </location>
</feature>
<organism evidence="3 4">
    <name type="scientific">Mycobacterium fragae</name>
    <dbReference type="NCBI Taxonomy" id="1260918"/>
    <lineage>
        <taxon>Bacteria</taxon>
        <taxon>Bacillati</taxon>
        <taxon>Actinomycetota</taxon>
        <taxon>Actinomycetes</taxon>
        <taxon>Mycobacteriales</taxon>
        <taxon>Mycobacteriaceae</taxon>
        <taxon>Mycobacterium</taxon>
    </lineage>
</organism>
<sequence>MSTFWTLVRATTVVAGTSAALIVGGLLGTAHADPAPPIPAPNIGEQLVTSAANAPQVLQNLATALGAQPPAQPPLASAGIKVPQPTPASLPGTAPAVPGQTSLIPGATAAAPAATNAAPGVGGIPGLAPTVPAPAAPAPAAGPTGLLPSAQVDLPQVPFLPVPLPQQVSLPGDLASVAPGGVPVPRGVAQPTTALTSVPAVAPNPLLLPLSGLP</sequence>
<feature type="compositionally biased region" description="Low complexity" evidence="1">
    <location>
        <begin position="68"/>
        <end position="79"/>
    </location>
</feature>
<proteinExistence type="predicted"/>
<evidence type="ECO:0000256" key="1">
    <source>
        <dbReference type="SAM" id="MobiDB-lite"/>
    </source>
</evidence>
<reference evidence="3 4" key="1">
    <citation type="submission" date="2016-01" db="EMBL/GenBank/DDBJ databases">
        <title>The new phylogeny of the genus Mycobacterium.</title>
        <authorList>
            <person name="Tarcisio F."/>
            <person name="Conor M."/>
            <person name="Antonella G."/>
            <person name="Elisabetta G."/>
            <person name="Giulia F.S."/>
            <person name="Sara T."/>
            <person name="Anna F."/>
            <person name="Clotilde B."/>
            <person name="Roberto B."/>
            <person name="Veronica D.S."/>
            <person name="Fabio R."/>
            <person name="Monica P."/>
            <person name="Olivier J."/>
            <person name="Enrico T."/>
            <person name="Nicola S."/>
        </authorList>
    </citation>
    <scope>NUCLEOTIDE SEQUENCE [LARGE SCALE GENOMIC DNA]</scope>
    <source>
        <strain evidence="3 4">DSM 45731</strain>
    </source>
</reference>
<dbReference type="AlphaFoldDB" id="A0A1X1V680"/>
<evidence type="ECO:0008006" key="5">
    <source>
        <dbReference type="Google" id="ProtNLM"/>
    </source>
</evidence>
<feature type="chain" id="PRO_5012236539" description="Beta-xylosidase" evidence="2">
    <location>
        <begin position="33"/>
        <end position="214"/>
    </location>
</feature>
<keyword evidence="4" id="KW-1185">Reference proteome</keyword>
<evidence type="ECO:0000256" key="2">
    <source>
        <dbReference type="SAM" id="SignalP"/>
    </source>
</evidence>
<dbReference type="Proteomes" id="UP000194000">
    <property type="component" value="Unassembled WGS sequence"/>
</dbReference>
<keyword evidence="2" id="KW-0732">Signal</keyword>
<comment type="caution">
    <text evidence="3">The sequence shown here is derived from an EMBL/GenBank/DDBJ whole genome shotgun (WGS) entry which is preliminary data.</text>
</comment>
<evidence type="ECO:0000313" key="3">
    <source>
        <dbReference type="EMBL" id="ORV64575.1"/>
    </source>
</evidence>
<dbReference type="EMBL" id="LQOW01000003">
    <property type="protein sequence ID" value="ORV64575.1"/>
    <property type="molecule type" value="Genomic_DNA"/>
</dbReference>
<dbReference type="RefSeq" id="WP_085193648.1">
    <property type="nucleotide sequence ID" value="NZ_JACKVI010000009.1"/>
</dbReference>
<name>A0A1X1V680_9MYCO</name>
<feature type="signal peptide" evidence="2">
    <location>
        <begin position="1"/>
        <end position="32"/>
    </location>
</feature>
<evidence type="ECO:0000313" key="4">
    <source>
        <dbReference type="Proteomes" id="UP000194000"/>
    </source>
</evidence>
<protein>
    <recommendedName>
        <fullName evidence="5">Beta-xylosidase</fullName>
    </recommendedName>
</protein>
<dbReference type="STRING" id="1260918.AWC06_05730"/>
<accession>A0A1X1V680</accession>
<gene>
    <name evidence="3" type="ORF">AWC06_05730</name>
</gene>